<dbReference type="RefSeq" id="WP_007236646.1">
    <property type="nucleotide sequence ID" value="NZ_BAFB01000005.1"/>
</dbReference>
<dbReference type="EMBL" id="BAFB01000005">
    <property type="protein sequence ID" value="GAB32371.1"/>
    <property type="molecule type" value="Genomic_DNA"/>
</dbReference>
<gene>
    <name evidence="4" type="ORF">GOOTI_005_00490</name>
</gene>
<dbReference type="PANTHER" id="PTHR46118">
    <property type="entry name" value="PROTEIN ABHD11"/>
    <property type="match status" value="1"/>
</dbReference>
<keyword evidence="1 4" id="KW-0378">Hydrolase</keyword>
<evidence type="ECO:0000256" key="1">
    <source>
        <dbReference type="ARBA" id="ARBA00022801"/>
    </source>
</evidence>
<evidence type="ECO:0000313" key="4">
    <source>
        <dbReference type="EMBL" id="GAB32371.1"/>
    </source>
</evidence>
<comment type="caution">
    <text evidence="4">The sequence shown here is derived from an EMBL/GenBank/DDBJ whole genome shotgun (WGS) entry which is preliminary data.</text>
</comment>
<proteinExistence type="predicted"/>
<organism evidence="4 5">
    <name type="scientific">Gordonia otitidis (strain DSM 44809 / CCUG 52243 / JCM 12355 / NBRC 100426 / IFM 10032)</name>
    <dbReference type="NCBI Taxonomy" id="1108044"/>
    <lineage>
        <taxon>Bacteria</taxon>
        <taxon>Bacillati</taxon>
        <taxon>Actinomycetota</taxon>
        <taxon>Actinomycetes</taxon>
        <taxon>Mycobacteriales</taxon>
        <taxon>Gordoniaceae</taxon>
        <taxon>Gordonia</taxon>
    </lineage>
</organism>
<dbReference type="STRING" id="1108044.GOOTI_005_00490"/>
<name>H5TFW3_GORO1</name>
<dbReference type="GO" id="GO:0052689">
    <property type="term" value="F:carboxylic ester hydrolase activity"/>
    <property type="evidence" value="ECO:0007669"/>
    <property type="project" value="TreeGrafter"/>
</dbReference>
<dbReference type="Gene3D" id="3.40.50.1820">
    <property type="entry name" value="alpha/beta hydrolase"/>
    <property type="match status" value="1"/>
</dbReference>
<keyword evidence="5" id="KW-1185">Reference proteome</keyword>
<evidence type="ECO:0000313" key="5">
    <source>
        <dbReference type="Proteomes" id="UP000005038"/>
    </source>
</evidence>
<evidence type="ECO:0000256" key="2">
    <source>
        <dbReference type="SAM" id="MobiDB-lite"/>
    </source>
</evidence>
<accession>H5TFW3</accession>
<dbReference type="PRINTS" id="PR00111">
    <property type="entry name" value="ABHYDROLASE"/>
</dbReference>
<dbReference type="InterPro" id="IPR029058">
    <property type="entry name" value="AB_hydrolase_fold"/>
</dbReference>
<evidence type="ECO:0000259" key="3">
    <source>
        <dbReference type="Pfam" id="PF00561"/>
    </source>
</evidence>
<dbReference type="Pfam" id="PF00561">
    <property type="entry name" value="Abhydrolase_1"/>
    <property type="match status" value="1"/>
</dbReference>
<dbReference type="InterPro" id="IPR000073">
    <property type="entry name" value="AB_hydrolase_1"/>
</dbReference>
<feature type="region of interest" description="Disordered" evidence="2">
    <location>
        <begin position="1"/>
        <end position="23"/>
    </location>
</feature>
<feature type="domain" description="AB hydrolase-1" evidence="3">
    <location>
        <begin position="32"/>
        <end position="133"/>
    </location>
</feature>
<dbReference type="Proteomes" id="UP000005038">
    <property type="component" value="Unassembled WGS sequence"/>
</dbReference>
<reference evidence="4" key="1">
    <citation type="submission" date="2012-02" db="EMBL/GenBank/DDBJ databases">
        <title>Whole genome shotgun sequence of Gordonia otitidis NBRC 100426.</title>
        <authorList>
            <person name="Yoshida I."/>
            <person name="Hosoyama A."/>
            <person name="Tsuchikane K."/>
            <person name="Katsumata H."/>
            <person name="Yamazaki S."/>
            <person name="Fujita N."/>
        </authorList>
    </citation>
    <scope>NUCLEOTIDE SEQUENCE [LARGE SCALE GENOMIC DNA]</scope>
    <source>
        <strain evidence="4">NBRC 100426</strain>
    </source>
</reference>
<protein>
    <submittedName>
        <fullName evidence="4">Hydrolase</fullName>
    </submittedName>
</protein>
<dbReference type="SUPFAM" id="SSF53474">
    <property type="entry name" value="alpha/beta-Hydrolases"/>
    <property type="match status" value="1"/>
</dbReference>
<dbReference type="AlphaFoldDB" id="H5TFW3"/>
<sequence>MRILHRQRTGTDEAPTQSLGVEVSGPIDTDVPVVLLHGMASDHTTWRSFARSLRRRGRSVVSVDMRGHGVSSREKRYGLDDFSGDVRFVLDELDLDTVDLAGHSLGAHTALRVAMDQPDRVRRLVLEEVPPMPRDKADLDEEIAVDATLGERLRGLGQLIIDPRPFLRYDRSVTDQVNAEFAVAAPQWWSALEDVRARTLVISGGRRSFLPPHHLRTLSERLPDGSFEIIDAGHSVHRDQRARFAGLAGDFLSARV</sequence>
<dbReference type="PANTHER" id="PTHR46118:SF4">
    <property type="entry name" value="PROTEIN ABHD11"/>
    <property type="match status" value="1"/>
</dbReference>